<evidence type="ECO:0000256" key="4">
    <source>
        <dbReference type="ARBA" id="ARBA00023163"/>
    </source>
</evidence>
<organism evidence="6 7">
    <name type="scientific">Methylobacterium brachythecii</name>
    <dbReference type="NCBI Taxonomy" id="1176177"/>
    <lineage>
        <taxon>Bacteria</taxon>
        <taxon>Pseudomonadati</taxon>
        <taxon>Pseudomonadota</taxon>
        <taxon>Alphaproteobacteria</taxon>
        <taxon>Hyphomicrobiales</taxon>
        <taxon>Methylobacteriaceae</taxon>
        <taxon>Methylobacterium</taxon>
    </lineage>
</organism>
<sequence>MLTTDDLRFFAAIVRATSLAAAARDLNVSPPAVTQRLRALEERLRVHLVDRSGRQLTLTDEGELLAERGRLVLEDLEDLDDAIATRRGQVRGHLRVIASLGFGRRHVAPVASQFQEDHPELKIDLILSDRLGGIPTSGWDLAVHVGELDHTASSLVMRHLAPNERWACAAPDYLHRNGTPGEPDALHAHACIALRENDEDVTLWRFGSIHGLSVGSVRIEPRLSSNDGDVVRGWALAGRGIIVRSEWDVAEDVREGRLVRVLQEFALPAAPVVALLGSRRQARAARTGRFLDALQAALDPTPWRLPRGTTGMDR</sequence>
<name>A0ABQ6D2G6_9HYPH</name>
<keyword evidence="2" id="KW-0805">Transcription regulation</keyword>
<dbReference type="SUPFAM" id="SSF46785">
    <property type="entry name" value="Winged helix' DNA-binding domain"/>
    <property type="match status" value="1"/>
</dbReference>
<dbReference type="RefSeq" id="WP_183507597.1">
    <property type="nucleotide sequence ID" value="NZ_BSPG01000002.1"/>
</dbReference>
<dbReference type="Gene3D" id="1.10.10.10">
    <property type="entry name" value="Winged helix-like DNA-binding domain superfamily/Winged helix DNA-binding domain"/>
    <property type="match status" value="1"/>
</dbReference>
<evidence type="ECO:0000256" key="3">
    <source>
        <dbReference type="ARBA" id="ARBA00023125"/>
    </source>
</evidence>
<feature type="domain" description="HTH lysR-type" evidence="5">
    <location>
        <begin position="2"/>
        <end position="59"/>
    </location>
</feature>
<keyword evidence="7" id="KW-1185">Reference proteome</keyword>
<dbReference type="InterPro" id="IPR036388">
    <property type="entry name" value="WH-like_DNA-bd_sf"/>
</dbReference>
<dbReference type="InterPro" id="IPR005119">
    <property type="entry name" value="LysR_subst-bd"/>
</dbReference>
<dbReference type="Pfam" id="PF00126">
    <property type="entry name" value="HTH_1"/>
    <property type="match status" value="1"/>
</dbReference>
<evidence type="ECO:0000256" key="2">
    <source>
        <dbReference type="ARBA" id="ARBA00023015"/>
    </source>
</evidence>
<keyword evidence="4" id="KW-0804">Transcription</keyword>
<dbReference type="PANTHER" id="PTHR30537:SF5">
    <property type="entry name" value="HTH-TYPE TRANSCRIPTIONAL ACTIVATOR TTDR-RELATED"/>
    <property type="match status" value="1"/>
</dbReference>
<comment type="caution">
    <text evidence="6">The sequence shown here is derived from an EMBL/GenBank/DDBJ whole genome shotgun (WGS) entry which is preliminary data.</text>
</comment>
<dbReference type="InterPro" id="IPR000847">
    <property type="entry name" value="LysR_HTH_N"/>
</dbReference>
<protein>
    <submittedName>
        <fullName evidence="6">LysR family transcriptional regulator</fullName>
    </submittedName>
</protein>
<proteinExistence type="inferred from homology"/>
<dbReference type="PROSITE" id="PS50931">
    <property type="entry name" value="HTH_LYSR"/>
    <property type="match status" value="1"/>
</dbReference>
<dbReference type="Pfam" id="PF03466">
    <property type="entry name" value="LysR_substrate"/>
    <property type="match status" value="1"/>
</dbReference>
<dbReference type="EMBL" id="BSPG01000002">
    <property type="protein sequence ID" value="GLS42835.1"/>
    <property type="molecule type" value="Genomic_DNA"/>
</dbReference>
<gene>
    <name evidence="6" type="ORF">GCM10007884_08200</name>
</gene>
<evidence type="ECO:0000313" key="6">
    <source>
        <dbReference type="EMBL" id="GLS42835.1"/>
    </source>
</evidence>
<dbReference type="Proteomes" id="UP001156881">
    <property type="component" value="Unassembled WGS sequence"/>
</dbReference>
<comment type="similarity">
    <text evidence="1">Belongs to the LysR transcriptional regulatory family.</text>
</comment>
<dbReference type="PANTHER" id="PTHR30537">
    <property type="entry name" value="HTH-TYPE TRANSCRIPTIONAL REGULATOR"/>
    <property type="match status" value="1"/>
</dbReference>
<dbReference type="InterPro" id="IPR058163">
    <property type="entry name" value="LysR-type_TF_proteobact-type"/>
</dbReference>
<dbReference type="InterPro" id="IPR036390">
    <property type="entry name" value="WH_DNA-bd_sf"/>
</dbReference>
<reference evidence="7" key="1">
    <citation type="journal article" date="2019" name="Int. J. Syst. Evol. Microbiol.">
        <title>The Global Catalogue of Microorganisms (GCM) 10K type strain sequencing project: providing services to taxonomists for standard genome sequencing and annotation.</title>
        <authorList>
            <consortium name="The Broad Institute Genomics Platform"/>
            <consortium name="The Broad Institute Genome Sequencing Center for Infectious Disease"/>
            <person name="Wu L."/>
            <person name="Ma J."/>
        </authorList>
    </citation>
    <scope>NUCLEOTIDE SEQUENCE [LARGE SCALE GENOMIC DNA]</scope>
    <source>
        <strain evidence="7">NBRC 107710</strain>
    </source>
</reference>
<evidence type="ECO:0000313" key="7">
    <source>
        <dbReference type="Proteomes" id="UP001156881"/>
    </source>
</evidence>
<dbReference type="SUPFAM" id="SSF53850">
    <property type="entry name" value="Periplasmic binding protein-like II"/>
    <property type="match status" value="1"/>
</dbReference>
<accession>A0ABQ6D2G6</accession>
<evidence type="ECO:0000259" key="5">
    <source>
        <dbReference type="PROSITE" id="PS50931"/>
    </source>
</evidence>
<evidence type="ECO:0000256" key="1">
    <source>
        <dbReference type="ARBA" id="ARBA00009437"/>
    </source>
</evidence>
<dbReference type="Gene3D" id="3.40.190.290">
    <property type="match status" value="1"/>
</dbReference>
<keyword evidence="3" id="KW-0238">DNA-binding</keyword>